<dbReference type="Proteomes" id="UP001362999">
    <property type="component" value="Unassembled WGS sequence"/>
</dbReference>
<gene>
    <name evidence="2" type="ORF">R3P38DRAFT_3155141</name>
</gene>
<evidence type="ECO:0008006" key="4">
    <source>
        <dbReference type="Google" id="ProtNLM"/>
    </source>
</evidence>
<reference evidence="2 3" key="1">
    <citation type="journal article" date="2024" name="J Genomics">
        <title>Draft genome sequencing and assembly of Favolaschia claudopus CIRM-BRFM 2984 isolated from oak limbs.</title>
        <authorList>
            <person name="Navarro D."/>
            <person name="Drula E."/>
            <person name="Chaduli D."/>
            <person name="Cazenave R."/>
            <person name="Ahrendt S."/>
            <person name="Wang J."/>
            <person name="Lipzen A."/>
            <person name="Daum C."/>
            <person name="Barry K."/>
            <person name="Grigoriev I.V."/>
            <person name="Favel A."/>
            <person name="Rosso M.N."/>
            <person name="Martin F."/>
        </authorList>
    </citation>
    <scope>NUCLEOTIDE SEQUENCE [LARGE SCALE GENOMIC DNA]</scope>
    <source>
        <strain evidence="2 3">CIRM-BRFM 2984</strain>
    </source>
</reference>
<sequence>MYSDGSLSESKEPCRVRRRRSPPRTTRTGGRRRCGAIRCDVRNQLSRLLRRSGGHLRHPNPLLVRHEPRDFDDASKNFLTKTQVTPTVNINWYPGRQGIIGNEPAHELAKAAAETWGANETTTLTYVRRAAKARVLENSNDGRRSTPRADSLLHTMSAQHSNPRPTLPALSGARFTDDSSKAELESTMLSLCLQKSLDVNAAYDFRCKST</sequence>
<organism evidence="2 3">
    <name type="scientific">Favolaschia claudopus</name>
    <dbReference type="NCBI Taxonomy" id="2862362"/>
    <lineage>
        <taxon>Eukaryota</taxon>
        <taxon>Fungi</taxon>
        <taxon>Dikarya</taxon>
        <taxon>Basidiomycota</taxon>
        <taxon>Agaricomycotina</taxon>
        <taxon>Agaricomycetes</taxon>
        <taxon>Agaricomycetidae</taxon>
        <taxon>Agaricales</taxon>
        <taxon>Marasmiineae</taxon>
        <taxon>Mycenaceae</taxon>
        <taxon>Favolaschia</taxon>
    </lineage>
</organism>
<dbReference type="AlphaFoldDB" id="A0AAV9YZP5"/>
<evidence type="ECO:0000256" key="1">
    <source>
        <dbReference type="SAM" id="MobiDB-lite"/>
    </source>
</evidence>
<evidence type="ECO:0000313" key="2">
    <source>
        <dbReference type="EMBL" id="KAK6966397.1"/>
    </source>
</evidence>
<comment type="caution">
    <text evidence="2">The sequence shown here is derived from an EMBL/GenBank/DDBJ whole genome shotgun (WGS) entry which is preliminary data.</text>
</comment>
<proteinExistence type="predicted"/>
<protein>
    <recommendedName>
        <fullName evidence="4">RNase H type-1 domain-containing protein</fullName>
    </recommendedName>
</protein>
<dbReference type="EMBL" id="JAWWNJ010000278">
    <property type="protein sequence ID" value="KAK6966397.1"/>
    <property type="molecule type" value="Genomic_DNA"/>
</dbReference>
<feature type="region of interest" description="Disordered" evidence="1">
    <location>
        <begin position="1"/>
        <end position="31"/>
    </location>
</feature>
<evidence type="ECO:0000313" key="3">
    <source>
        <dbReference type="Proteomes" id="UP001362999"/>
    </source>
</evidence>
<accession>A0AAV9YZP5</accession>
<keyword evidence="3" id="KW-1185">Reference proteome</keyword>
<name>A0AAV9YZP5_9AGAR</name>